<reference evidence="1 4" key="2">
    <citation type="submission" date="2022-05" db="EMBL/GenBank/DDBJ databases">
        <title>Genome Sequencing of Bee-Associated Microbes.</title>
        <authorList>
            <person name="Dunlap C."/>
        </authorList>
    </citation>
    <scope>NUCLEOTIDE SEQUENCE [LARGE SCALE GENOMIC DNA]</scope>
    <source>
        <strain evidence="1 4">NRRL B-23120</strain>
    </source>
</reference>
<keyword evidence="4" id="KW-1185">Reference proteome</keyword>
<dbReference type="OrthoDB" id="1648298at2"/>
<dbReference type="Pfam" id="PF13171">
    <property type="entry name" value="DUF4004"/>
    <property type="match status" value="1"/>
</dbReference>
<dbReference type="EMBL" id="CP026520">
    <property type="protein sequence ID" value="QAV18101.1"/>
    <property type="molecule type" value="Genomic_DNA"/>
</dbReference>
<proteinExistence type="predicted"/>
<dbReference type="Proteomes" id="UP001527202">
    <property type="component" value="Unassembled WGS sequence"/>
</dbReference>
<dbReference type="Proteomes" id="UP000288943">
    <property type="component" value="Chromosome"/>
</dbReference>
<reference evidence="2 3" key="1">
    <citation type="submission" date="2018-01" db="EMBL/GenBank/DDBJ databases">
        <title>The whole genome sequencing and assembly of Paenibacillus chitinolyticus KCCM 41400 strain.</title>
        <authorList>
            <person name="Kim J.-Y."/>
            <person name="Park M.-K."/>
            <person name="Lee Y.-J."/>
            <person name="Yi H."/>
            <person name="Bahn Y.-S."/>
            <person name="Kim J.F."/>
            <person name="Lee D.-W."/>
        </authorList>
    </citation>
    <scope>NUCLEOTIDE SEQUENCE [LARGE SCALE GENOMIC DNA]</scope>
    <source>
        <strain evidence="2 3">KCCM 41400</strain>
    </source>
</reference>
<gene>
    <name evidence="1" type="ORF">M5X16_10320</name>
    <name evidence="2" type="ORF">PC41400_10670</name>
</gene>
<evidence type="ECO:0000313" key="1">
    <source>
        <dbReference type="EMBL" id="MCY9596169.1"/>
    </source>
</evidence>
<dbReference type="KEGG" id="pchi:PC41400_10670"/>
<protein>
    <submittedName>
        <fullName evidence="2">DUF4004 domain-containing protein</fullName>
    </submittedName>
    <submittedName>
        <fullName evidence="1">YhbD family protein</fullName>
    </submittedName>
</protein>
<sequence length="210" mass="24173">MTQELISKKDLLELTGISYGQLYRWKRKNLIPEAWFIRKSTFTGQETFFPKKEILVRIDNILYQKDDLSLDELADRFSPRPTDLSMTKEELILHNIVSKVALDYFIRLSGDAEVWTFERIFAVYVLHTLLETGEISLEEGSGLIQLMTDQYPNMSDSDGELLFIRKMGVSTCLLKQGTGEIYLEKGVKVAARLQLSPSVEALKTKIWREA</sequence>
<dbReference type="GeneID" id="95375269"/>
<evidence type="ECO:0000313" key="4">
    <source>
        <dbReference type="Proteomes" id="UP001527202"/>
    </source>
</evidence>
<dbReference type="RefSeq" id="WP_042228768.1">
    <property type="nucleotide sequence ID" value="NZ_CP026520.1"/>
</dbReference>
<dbReference type="EMBL" id="JAMDMJ010000011">
    <property type="protein sequence ID" value="MCY9596169.1"/>
    <property type="molecule type" value="Genomic_DNA"/>
</dbReference>
<dbReference type="InterPro" id="IPR025063">
    <property type="entry name" value="DUF4004"/>
</dbReference>
<organism evidence="2 3">
    <name type="scientific">Paenibacillus chitinolyticus</name>
    <dbReference type="NCBI Taxonomy" id="79263"/>
    <lineage>
        <taxon>Bacteria</taxon>
        <taxon>Bacillati</taxon>
        <taxon>Bacillota</taxon>
        <taxon>Bacilli</taxon>
        <taxon>Bacillales</taxon>
        <taxon>Paenibacillaceae</taxon>
        <taxon>Paenibacillus</taxon>
    </lineage>
</organism>
<dbReference type="AlphaFoldDB" id="A0A410WUV6"/>
<evidence type="ECO:0000313" key="3">
    <source>
        <dbReference type="Proteomes" id="UP000288943"/>
    </source>
</evidence>
<evidence type="ECO:0000313" key="2">
    <source>
        <dbReference type="EMBL" id="QAV18101.1"/>
    </source>
</evidence>
<name>A0A410WUV6_9BACL</name>
<accession>A0A410WUV6</accession>